<dbReference type="Proteomes" id="UP000293589">
    <property type="component" value="Chromosome"/>
</dbReference>
<dbReference type="InterPro" id="IPR011010">
    <property type="entry name" value="DNA_brk_join_enz"/>
</dbReference>
<dbReference type="AlphaFoldDB" id="A0A4P6DWK0"/>
<proteinExistence type="predicted"/>
<organism evidence="3 4">
    <name type="scientific">Bifidobacterium pullorum subsp. gallinarum</name>
    <dbReference type="NCBI Taxonomy" id="78344"/>
    <lineage>
        <taxon>Bacteria</taxon>
        <taxon>Bacillati</taxon>
        <taxon>Actinomycetota</taxon>
        <taxon>Actinomycetes</taxon>
        <taxon>Bifidobacteriales</taxon>
        <taxon>Bifidobacteriaceae</taxon>
        <taxon>Bifidobacterium</taxon>
    </lineage>
</organism>
<evidence type="ECO:0000256" key="1">
    <source>
        <dbReference type="ARBA" id="ARBA00023172"/>
    </source>
</evidence>
<evidence type="ECO:0008006" key="5">
    <source>
        <dbReference type="Google" id="ProtNLM"/>
    </source>
</evidence>
<name>A0A4P6DWK0_9BIFI</name>
<reference evidence="3 4" key="1">
    <citation type="submission" date="2019-01" db="EMBL/GenBank/DDBJ databases">
        <title>Complete genome sequence of Bifidobacterium gallinarum CACC 514.</title>
        <authorList>
            <person name="Jung M."/>
        </authorList>
    </citation>
    <scope>NUCLEOTIDE SEQUENCE [LARGE SCALE GENOMIC DNA]</scope>
    <source>
        <strain evidence="3 4">CACC 514</strain>
    </source>
</reference>
<dbReference type="GO" id="GO:0003677">
    <property type="term" value="F:DNA binding"/>
    <property type="evidence" value="ECO:0007669"/>
    <property type="project" value="InterPro"/>
</dbReference>
<gene>
    <name evidence="3" type="ORF">ESN35_06340</name>
</gene>
<protein>
    <recommendedName>
        <fullName evidence="5">Tyr recombinase domain-containing protein</fullName>
    </recommendedName>
</protein>
<dbReference type="EMBL" id="CP035464">
    <property type="protein sequence ID" value="QAY33064.1"/>
    <property type="molecule type" value="Genomic_DNA"/>
</dbReference>
<sequence length="208" mass="23042">MDRSQRAMCVNALKVLKAVLATASTPGRNGESALIPANPCMIPTPGQKREIETVPATVDQVKAIHDNMPVRYADTIYIAVFCNGPRIGTICTLQRRDIDLEHLILRIRRSRKTIGPQTAMRYQHSVSGRAQDLAKRIGNLIPHPTPSKPSDNASKPTTTKSNDSRRRTGNSNSASPRSPIRTAYRRCNRRNTNALELHMIKSSPGARR</sequence>
<dbReference type="GO" id="GO:0015074">
    <property type="term" value="P:DNA integration"/>
    <property type="evidence" value="ECO:0007669"/>
    <property type="project" value="InterPro"/>
</dbReference>
<evidence type="ECO:0000313" key="4">
    <source>
        <dbReference type="Proteomes" id="UP000293589"/>
    </source>
</evidence>
<accession>A0A4P6DWK0</accession>
<dbReference type="GO" id="GO:0006310">
    <property type="term" value="P:DNA recombination"/>
    <property type="evidence" value="ECO:0007669"/>
    <property type="project" value="UniProtKB-KW"/>
</dbReference>
<evidence type="ECO:0000256" key="2">
    <source>
        <dbReference type="SAM" id="MobiDB-lite"/>
    </source>
</evidence>
<dbReference type="Gene3D" id="1.10.443.10">
    <property type="entry name" value="Intergrase catalytic core"/>
    <property type="match status" value="1"/>
</dbReference>
<dbReference type="SUPFAM" id="SSF56349">
    <property type="entry name" value="DNA breaking-rejoining enzymes"/>
    <property type="match status" value="1"/>
</dbReference>
<feature type="compositionally biased region" description="Polar residues" evidence="2">
    <location>
        <begin position="148"/>
        <end position="161"/>
    </location>
</feature>
<dbReference type="RefSeq" id="WP_129237518.1">
    <property type="nucleotide sequence ID" value="NZ_CP035464.1"/>
</dbReference>
<keyword evidence="1" id="KW-0233">DNA recombination</keyword>
<feature type="region of interest" description="Disordered" evidence="2">
    <location>
        <begin position="139"/>
        <end position="208"/>
    </location>
</feature>
<dbReference type="KEGG" id="bgx:ESN35_06340"/>
<dbReference type="InterPro" id="IPR013762">
    <property type="entry name" value="Integrase-like_cat_sf"/>
</dbReference>
<evidence type="ECO:0000313" key="3">
    <source>
        <dbReference type="EMBL" id="QAY33064.1"/>
    </source>
</evidence>